<evidence type="ECO:0000313" key="3">
    <source>
        <dbReference type="Proteomes" id="UP001496674"/>
    </source>
</evidence>
<evidence type="ECO:0000313" key="2">
    <source>
        <dbReference type="EMBL" id="BEG99981.1"/>
    </source>
</evidence>
<name>A0ABM8IK17_9BACE</name>
<gene>
    <name evidence="2" type="ORF">BSYN_22460</name>
</gene>
<evidence type="ECO:0000256" key="1">
    <source>
        <dbReference type="SAM" id="Phobius"/>
    </source>
</evidence>
<accession>A0ABM8IK17</accession>
<proteinExistence type="predicted"/>
<organism evidence="2 3">
    <name type="scientific">Bacteroides sedimenti</name>
    <dbReference type="NCBI Taxonomy" id="2136147"/>
    <lineage>
        <taxon>Bacteria</taxon>
        <taxon>Pseudomonadati</taxon>
        <taxon>Bacteroidota</taxon>
        <taxon>Bacteroidia</taxon>
        <taxon>Bacteroidales</taxon>
        <taxon>Bacteroidaceae</taxon>
        <taxon>Bacteroides</taxon>
    </lineage>
</organism>
<keyword evidence="1" id="KW-0472">Membrane</keyword>
<dbReference type="EMBL" id="AP028055">
    <property type="protein sequence ID" value="BEG99981.1"/>
    <property type="molecule type" value="Genomic_DNA"/>
</dbReference>
<dbReference type="RefSeq" id="WP_353330939.1">
    <property type="nucleotide sequence ID" value="NZ_AP028055.1"/>
</dbReference>
<sequence length="117" mass="13995">MRNKVKYLIISLIISILSAFFITGYLKVRNFAEAIANEDAARGHAVEKNYSCDTFLRKAKENLNTFYEKKDINYLRIAKIYLDSIDCDSFRYKMLIQKYLFFYYQRIIKKGLNIFHH</sequence>
<reference evidence="2 3" key="1">
    <citation type="submission" date="2023-04" db="EMBL/GenBank/DDBJ databases">
        <title>Draft genome sequence of acteroides sedimenti strain YN3PY1.</title>
        <authorList>
            <person name="Yoshida N."/>
        </authorList>
    </citation>
    <scope>NUCLEOTIDE SEQUENCE [LARGE SCALE GENOMIC DNA]</scope>
    <source>
        <strain evidence="2 3">YN3PY1</strain>
    </source>
</reference>
<keyword evidence="1" id="KW-0812">Transmembrane</keyword>
<dbReference type="Proteomes" id="UP001496674">
    <property type="component" value="Chromosome"/>
</dbReference>
<feature type="transmembrane region" description="Helical" evidence="1">
    <location>
        <begin position="7"/>
        <end position="26"/>
    </location>
</feature>
<protein>
    <submittedName>
        <fullName evidence="2">Uncharacterized protein</fullName>
    </submittedName>
</protein>
<keyword evidence="3" id="KW-1185">Reference proteome</keyword>
<keyword evidence="1" id="KW-1133">Transmembrane helix</keyword>